<sequence length="1304" mass="141853">MMSRFLIVLFMVLFAVFAGWQARFGGSEGSEADFVSLFNGHTLDGWYAVGGDATYRVDDGTILGTYGPGANSFLRTEAEFTDFELKLEMRWDELGNSGVMFRAAQRDDDGNSKGNGRVYGYQYELDHSDRAWSGGIYDEARRGWINNLEDNEAARQAIRLDDWNEVHIKVSGASIQTWLNGVPAADLIDTLSARGFIALQVHSGNSGAIRWRNIRLRELESPLAPGPALDKEGDWRVNDMPEVQFADSGWQGQPAADALLTTRRQFGEFEARFSLGVCEQPQRVQFRHHPMGAEGGRHVEVSLTGNSAQATVVTAAGKREAEAVSLPEADAHEVRLLASGNRVVVTVGEVEVLRWQGDGLPDAGPIIVAPAACADGFLLQNFSWTDLRGGSTEPLFYETLDNEPAPVFTPAQAQADFLLAPGFSIELVAAEPLVEDPVAMAWDEFGRLYVVEMRGFMPDAYGVGQEEPVGQVVRLTDTDGDGQMDTSEVFLDGLINPRAVAVVNDGILIGEPPHLWLCELPTPESACANKRSLGEYGMSDGDTSIEHLENGLLPGLDNWLLSAKSNREMRMVDGELEVRTTVHRGQWGITKDDFGRVLYNNNSNFITADFIAASDQATAAGLTDAAGVGVVLTAPEEVFSARVNPGVNRAYLDNTLREDGRLYHATAVSGLAVYRGDQFPQRYRGNVFVPEPGANVVAQFQLSEDGAALSAEHSLYADSTWGQREFLASTDERFRPVDAFNGPDGALYILDMYRGIIQEQHFLTEELREQIFTRELDRPLGHGRIWRVVHTEGKADGTAITLGDATTAELVAALASDNGWVRDTAQRLLLQPQHQPGAALADWLQADNELAAVHALWTLAGRNELTRKQVLAAINAAKDARQLQALRAGAKLLTAADLNTLLQREDLPAVVHLQLAYAMQAQLQDPTIQQQWVQLAAASVDSALLRQALVRAATGREFKLLQALFAADVLQDEEGAQQLLTAMVAAAYLELRGPLDSTEPAPAGLLELLDLVAASDQWQQIALLDGLRSVTYSTGFVPAQLAAAPPIFSDTRVDEDSPLWPARLSGRRAFTWPGDELAAGITPLSPTQLALMAKGERFYNTCASCHGPGGAGIAGLAPSLVNAPWVLGPPEWLGRILLQGMTGPVEIDGKVWNGLMPPHGGQAALDDETLAGLMIYLRRSWGHGEDPVSIAMVESIREATAGRTTPWTVAELEQVPVDRGYGRLVGDYKISFLTLTVYEADGELNMKVPMYGDGPMQPLGDNRFNAAAGDETVELEFIVEDDGMVRSLVMIRQGQRIPIPRVEG</sequence>
<dbReference type="InterPro" id="IPR010496">
    <property type="entry name" value="AL/BT2_dom"/>
</dbReference>
<reference evidence="6" key="1">
    <citation type="submission" date="2019-02" db="EMBL/GenBank/DDBJ databases">
        <authorList>
            <person name="Li S.-H."/>
        </authorList>
    </citation>
    <scope>NUCLEOTIDE SEQUENCE</scope>
    <source>
        <strain evidence="6">IMCC14734</strain>
    </source>
</reference>
<dbReference type="Pfam" id="PF23500">
    <property type="entry name" value="DUF7133"/>
    <property type="match status" value="1"/>
</dbReference>
<proteinExistence type="predicted"/>
<organism evidence="6 7">
    <name type="scientific">Candidatus Litorirhabdus singularis</name>
    <dbReference type="NCBI Taxonomy" id="2518993"/>
    <lineage>
        <taxon>Bacteria</taxon>
        <taxon>Pseudomonadati</taxon>
        <taxon>Pseudomonadota</taxon>
        <taxon>Gammaproteobacteria</taxon>
        <taxon>Cellvibrionales</taxon>
        <taxon>Halieaceae</taxon>
        <taxon>Candidatus Litorirhabdus</taxon>
    </lineage>
</organism>
<dbReference type="InterPro" id="IPR011042">
    <property type="entry name" value="6-blade_b-propeller_TolB-like"/>
</dbReference>
<dbReference type="PROSITE" id="PS51007">
    <property type="entry name" value="CYTC"/>
    <property type="match status" value="1"/>
</dbReference>
<dbReference type="InterPro" id="IPR036909">
    <property type="entry name" value="Cyt_c-like_dom_sf"/>
</dbReference>
<evidence type="ECO:0000313" key="7">
    <source>
        <dbReference type="Proteomes" id="UP001143362"/>
    </source>
</evidence>
<dbReference type="Proteomes" id="UP001143362">
    <property type="component" value="Unassembled WGS sequence"/>
</dbReference>
<name>A0ABT3TIM1_9GAMM</name>
<evidence type="ECO:0000256" key="2">
    <source>
        <dbReference type="ARBA" id="ARBA00022723"/>
    </source>
</evidence>
<dbReference type="RefSeq" id="WP_279246096.1">
    <property type="nucleotide sequence ID" value="NZ_SHNN01000003.1"/>
</dbReference>
<feature type="domain" description="Cytochrome c" evidence="5">
    <location>
        <begin position="1090"/>
        <end position="1181"/>
    </location>
</feature>
<dbReference type="Pfam" id="PF06439">
    <property type="entry name" value="3keto-disac_hyd"/>
    <property type="match status" value="1"/>
</dbReference>
<evidence type="ECO:0000256" key="1">
    <source>
        <dbReference type="ARBA" id="ARBA00022617"/>
    </source>
</evidence>
<comment type="caution">
    <text evidence="6">The sequence shown here is derived from an EMBL/GenBank/DDBJ whole genome shotgun (WGS) entry which is preliminary data.</text>
</comment>
<dbReference type="Gene3D" id="2.120.10.30">
    <property type="entry name" value="TolB, C-terminal domain"/>
    <property type="match status" value="1"/>
</dbReference>
<dbReference type="PANTHER" id="PTHR33546">
    <property type="entry name" value="LARGE, MULTIFUNCTIONAL SECRETED PROTEIN-RELATED"/>
    <property type="match status" value="1"/>
</dbReference>
<accession>A0ABT3TIM1</accession>
<keyword evidence="1 4" id="KW-0349">Heme</keyword>
<dbReference type="PANTHER" id="PTHR33546:SF1">
    <property type="entry name" value="LARGE, MULTIFUNCTIONAL SECRETED PROTEIN"/>
    <property type="match status" value="1"/>
</dbReference>
<dbReference type="InterPro" id="IPR009056">
    <property type="entry name" value="Cyt_c-like_dom"/>
</dbReference>
<dbReference type="InterPro" id="IPR018247">
    <property type="entry name" value="EF_Hand_1_Ca_BS"/>
</dbReference>
<dbReference type="InterPro" id="IPR055557">
    <property type="entry name" value="DUF7133"/>
</dbReference>
<keyword evidence="3 4" id="KW-0408">Iron</keyword>
<protein>
    <submittedName>
        <fullName evidence="6">DUF1080 domain-containing protein</fullName>
    </submittedName>
</protein>
<evidence type="ECO:0000256" key="3">
    <source>
        <dbReference type="ARBA" id="ARBA00023004"/>
    </source>
</evidence>
<evidence type="ECO:0000313" key="6">
    <source>
        <dbReference type="EMBL" id="MCX2982065.1"/>
    </source>
</evidence>
<keyword evidence="2 4" id="KW-0479">Metal-binding</keyword>
<dbReference type="SUPFAM" id="SSF46626">
    <property type="entry name" value="Cytochrome c"/>
    <property type="match status" value="1"/>
</dbReference>
<gene>
    <name evidence="6" type="ORF">EYC98_14485</name>
</gene>
<evidence type="ECO:0000259" key="5">
    <source>
        <dbReference type="PROSITE" id="PS51007"/>
    </source>
</evidence>
<evidence type="ECO:0000256" key="4">
    <source>
        <dbReference type="PROSITE-ProRule" id="PRU00433"/>
    </source>
</evidence>
<keyword evidence="7" id="KW-1185">Reference proteome</keyword>
<dbReference type="Gene3D" id="1.10.760.10">
    <property type="entry name" value="Cytochrome c-like domain"/>
    <property type="match status" value="1"/>
</dbReference>
<dbReference type="Pfam" id="PF13442">
    <property type="entry name" value="Cytochrome_CBB3"/>
    <property type="match status" value="1"/>
</dbReference>
<dbReference type="PROSITE" id="PS00018">
    <property type="entry name" value="EF_HAND_1"/>
    <property type="match status" value="1"/>
</dbReference>
<dbReference type="EMBL" id="SHNN01000003">
    <property type="protein sequence ID" value="MCX2982065.1"/>
    <property type="molecule type" value="Genomic_DNA"/>
</dbReference>
<dbReference type="Gene3D" id="2.60.120.560">
    <property type="entry name" value="Exo-inulinase, domain 1"/>
    <property type="match status" value="1"/>
</dbReference>